<proteinExistence type="predicted"/>
<feature type="domain" description="Core" evidence="1">
    <location>
        <begin position="2"/>
        <end position="91"/>
    </location>
</feature>
<evidence type="ECO:0000313" key="3">
    <source>
        <dbReference type="Proteomes" id="UP000191931"/>
    </source>
</evidence>
<sequence>MITVTESAREQIKAYFEGKEIKPIRIFLNNGCGGPQLAMALDDKSGNDSVHEVEGIEYLMDSKLLDEAKPVEIDYSGMGFHLKSSLQLSSGCSSCGTKGSCCS</sequence>
<gene>
    <name evidence="2" type="ORF">MTBBW1_300094</name>
</gene>
<dbReference type="RefSeq" id="WP_080800072.1">
    <property type="nucleotide sequence ID" value="NZ_LT828541.1"/>
</dbReference>
<dbReference type="Pfam" id="PF01521">
    <property type="entry name" value="Fe-S_biosyn"/>
    <property type="match status" value="1"/>
</dbReference>
<dbReference type="Gene3D" id="2.60.300.12">
    <property type="entry name" value="HesB-like domain"/>
    <property type="match status" value="1"/>
</dbReference>
<keyword evidence="3" id="KW-1185">Reference proteome</keyword>
<dbReference type="AlphaFoldDB" id="A0A1W1HG21"/>
<dbReference type="InterPro" id="IPR035903">
    <property type="entry name" value="HesB-like_dom_sf"/>
</dbReference>
<dbReference type="NCBIfam" id="NF038090">
    <property type="entry name" value="IscA_HesB_Se"/>
    <property type="match status" value="1"/>
</dbReference>
<dbReference type="STRING" id="1246637.MTBBW1_300094"/>
<protein>
    <submittedName>
        <fullName evidence="2">HesB-like domain protein</fullName>
    </submittedName>
</protein>
<reference evidence="2 3" key="1">
    <citation type="submission" date="2017-03" db="EMBL/GenBank/DDBJ databases">
        <authorList>
            <person name="Afonso C.L."/>
            <person name="Miller P.J."/>
            <person name="Scott M.A."/>
            <person name="Spackman E."/>
            <person name="Goraichik I."/>
            <person name="Dimitrov K.M."/>
            <person name="Suarez D.L."/>
            <person name="Swayne D.E."/>
        </authorList>
    </citation>
    <scope>NUCLEOTIDE SEQUENCE [LARGE SCALE GENOMIC DNA]</scope>
    <source>
        <strain evidence="2">PRJEB14757</strain>
    </source>
</reference>
<dbReference type="EMBL" id="FWEV01000224">
    <property type="protein sequence ID" value="SLM31363.1"/>
    <property type="molecule type" value="Genomic_DNA"/>
</dbReference>
<dbReference type="OrthoDB" id="5460919at2"/>
<evidence type="ECO:0000313" key="2">
    <source>
        <dbReference type="EMBL" id="SLM31363.1"/>
    </source>
</evidence>
<organism evidence="2 3">
    <name type="scientific">Desulfamplus magnetovallimortis</name>
    <dbReference type="NCBI Taxonomy" id="1246637"/>
    <lineage>
        <taxon>Bacteria</taxon>
        <taxon>Pseudomonadati</taxon>
        <taxon>Thermodesulfobacteriota</taxon>
        <taxon>Desulfobacteria</taxon>
        <taxon>Desulfobacterales</taxon>
        <taxon>Desulfobacteraceae</taxon>
        <taxon>Desulfamplus</taxon>
    </lineage>
</organism>
<name>A0A1W1HG21_9BACT</name>
<dbReference type="SUPFAM" id="SSF89360">
    <property type="entry name" value="HesB-like domain"/>
    <property type="match status" value="1"/>
</dbReference>
<accession>A0A1W1HG21</accession>
<evidence type="ECO:0000259" key="1">
    <source>
        <dbReference type="Pfam" id="PF01521"/>
    </source>
</evidence>
<dbReference type="Proteomes" id="UP000191931">
    <property type="component" value="Unassembled WGS sequence"/>
</dbReference>
<dbReference type="InterPro" id="IPR000361">
    <property type="entry name" value="ATAP_core_dom"/>
</dbReference>